<dbReference type="PROSITE" id="PS01215">
    <property type="entry name" value="MRP"/>
    <property type="match status" value="1"/>
</dbReference>
<name>S9W9D6_9TRYP</name>
<dbReference type="Gene3D" id="3.40.50.300">
    <property type="entry name" value="P-loop containing nucleotide triphosphate hydrolases"/>
    <property type="match status" value="1"/>
</dbReference>
<dbReference type="GO" id="GO:0005524">
    <property type="term" value="F:ATP binding"/>
    <property type="evidence" value="ECO:0007669"/>
    <property type="project" value="UniProtKB-KW"/>
</dbReference>
<dbReference type="HAMAP" id="MF_02040">
    <property type="entry name" value="Mrp_NBP35"/>
    <property type="match status" value="1"/>
</dbReference>
<keyword evidence="4" id="KW-0408">Iron</keyword>
<protein>
    <submittedName>
        <fullName evidence="8">ATP-binding protein involved in chromosome partitioning</fullName>
    </submittedName>
</protein>
<dbReference type="GO" id="GO:0046872">
    <property type="term" value="F:metal ion binding"/>
    <property type="evidence" value="ECO:0007669"/>
    <property type="project" value="UniProtKB-KW"/>
</dbReference>
<dbReference type="GO" id="GO:0016226">
    <property type="term" value="P:iron-sulfur cluster assembly"/>
    <property type="evidence" value="ECO:0007669"/>
    <property type="project" value="InterPro"/>
</dbReference>
<dbReference type="InterPro" id="IPR000808">
    <property type="entry name" value="Mrp-like_CS"/>
</dbReference>
<dbReference type="GO" id="GO:0051539">
    <property type="term" value="F:4 iron, 4 sulfur cluster binding"/>
    <property type="evidence" value="ECO:0007669"/>
    <property type="project" value="TreeGrafter"/>
</dbReference>
<evidence type="ECO:0000256" key="1">
    <source>
        <dbReference type="ARBA" id="ARBA00022723"/>
    </source>
</evidence>
<comment type="caution">
    <text evidence="8">The sequence shown here is derived from an EMBL/GenBank/DDBJ whole genome shotgun (WGS) entry which is preliminary data.</text>
</comment>
<dbReference type="SUPFAM" id="SSF52540">
    <property type="entry name" value="P-loop containing nucleoside triphosphate hydrolases"/>
    <property type="match status" value="1"/>
</dbReference>
<dbReference type="EMBL" id="ATMH01007134">
    <property type="protein sequence ID" value="EPY24530.1"/>
    <property type="molecule type" value="Genomic_DNA"/>
</dbReference>
<dbReference type="InterPro" id="IPR033756">
    <property type="entry name" value="YlxH/NBP35"/>
</dbReference>
<evidence type="ECO:0000256" key="4">
    <source>
        <dbReference type="ARBA" id="ARBA00023004"/>
    </source>
</evidence>
<keyword evidence="1" id="KW-0479">Metal-binding</keyword>
<dbReference type="Proteomes" id="UP000015354">
    <property type="component" value="Unassembled WGS sequence"/>
</dbReference>
<proteinExistence type="inferred from homology"/>
<dbReference type="CDD" id="cd02037">
    <property type="entry name" value="Mrp_NBP35"/>
    <property type="match status" value="1"/>
</dbReference>
<comment type="similarity">
    <text evidence="6">Belongs to the Mrp/NBP35 ATP-binding proteins family.</text>
</comment>
<dbReference type="InterPro" id="IPR027417">
    <property type="entry name" value="P-loop_NTPase"/>
</dbReference>
<evidence type="ECO:0000256" key="3">
    <source>
        <dbReference type="ARBA" id="ARBA00022840"/>
    </source>
</evidence>
<dbReference type="FunFam" id="3.40.50.300:FF:001119">
    <property type="entry name" value="Iron-sulfur cluster carrier protein"/>
    <property type="match status" value="1"/>
</dbReference>
<dbReference type="EMBL" id="ATMH01000857">
    <property type="protein sequence ID" value="EPY35896.1"/>
    <property type="molecule type" value="Genomic_DNA"/>
</dbReference>
<dbReference type="Pfam" id="PF10609">
    <property type="entry name" value="ParA"/>
    <property type="match status" value="1"/>
</dbReference>
<keyword evidence="9" id="KW-1185">Reference proteome</keyword>
<dbReference type="PANTHER" id="PTHR42961:SF2">
    <property type="entry name" value="IRON-SULFUR PROTEIN NUBPL"/>
    <property type="match status" value="1"/>
</dbReference>
<dbReference type="GO" id="GO:0140663">
    <property type="term" value="F:ATP-dependent FeS chaperone activity"/>
    <property type="evidence" value="ECO:0007669"/>
    <property type="project" value="InterPro"/>
</dbReference>
<evidence type="ECO:0000313" key="8">
    <source>
        <dbReference type="EMBL" id="EPY35896.1"/>
    </source>
</evidence>
<keyword evidence="2" id="KW-0547">Nucleotide-binding</keyword>
<organism evidence="8 9">
    <name type="scientific">Strigomonas culicis</name>
    <dbReference type="NCBI Taxonomy" id="28005"/>
    <lineage>
        <taxon>Eukaryota</taxon>
        <taxon>Discoba</taxon>
        <taxon>Euglenozoa</taxon>
        <taxon>Kinetoplastea</taxon>
        <taxon>Metakinetoplastina</taxon>
        <taxon>Trypanosomatida</taxon>
        <taxon>Trypanosomatidae</taxon>
        <taxon>Strigomonadinae</taxon>
        <taxon>Strigomonas</taxon>
    </lineage>
</organism>
<dbReference type="InterPro" id="IPR044304">
    <property type="entry name" value="NUBPL-like"/>
</dbReference>
<dbReference type="PANTHER" id="PTHR42961">
    <property type="entry name" value="IRON-SULFUR PROTEIN NUBPL"/>
    <property type="match status" value="1"/>
</dbReference>
<evidence type="ECO:0000313" key="9">
    <source>
        <dbReference type="Proteomes" id="UP000015354"/>
    </source>
</evidence>
<reference evidence="8" key="2">
    <citation type="submission" date="2013-03" db="EMBL/GenBank/DDBJ databases">
        <authorList>
            <person name="Motta M.C.M."/>
            <person name="Martins A.C.A."/>
            <person name="Preta C.M.C.C."/>
            <person name="Silva R."/>
            <person name="de Souza S.S."/>
            <person name="Klein C.C."/>
            <person name="de Almeida L.G.P."/>
            <person name="Cunha O.L."/>
            <person name="Colabardini A.C."/>
            <person name="Lima B.A."/>
            <person name="Machado C.R."/>
            <person name="Soares C.M.A."/>
            <person name="de Menezes C.B.A."/>
            <person name="Bartolomeu D.C."/>
            <person name="Grisard E.C."/>
            <person name="Fantinatti-Garboggini F."/>
            <person name="Rodrigues-Luiz G.F."/>
            <person name="Wagner G."/>
            <person name="Goldman G.H."/>
            <person name="Fietto J.L.R."/>
            <person name="Ciapina L.P."/>
            <person name="Brocchi M."/>
            <person name="Elias M.C."/>
            <person name="Goldman M.H.S."/>
            <person name="Sagot M.-F."/>
            <person name="Pereira M."/>
            <person name="Stoco P.H."/>
            <person name="Teixeira S.M.R."/>
            <person name="de Mendonca-Neto R.P."/>
            <person name="Maciel T.E.F."/>
            <person name="Mendes T.A.O."/>
            <person name="Urmenyi T.P."/>
            <person name="Teixeira M.M.G."/>
            <person name="de Camargo E.F.P."/>
            <person name="de Sousa W."/>
            <person name="Schenkman S."/>
            <person name="de Vasconcelos A.T.R."/>
        </authorList>
    </citation>
    <scope>NUCLEOTIDE SEQUENCE</scope>
</reference>
<sequence>MSTYMSIVLEKIKFLLDKIKEQKSCDISYDSYIIRMENSRVFVLLELSYPVNNELIYKIKSNLKSRILSSINCNHLEILIDINFNIPTHIPCGDIKPISGVKNIITVSSGKGGVGKSTLSVNIALSLSNLGANVGILDADIYGPSIPIMLGIFDKPVILENGNIAPLVGHGLQANSIGFMFDYNSPAIWRGPIMSKFIEQLVNKTEWHNLDYLIIDMPPGTGDVAITMASKVPIVGSIVVTTPQDVSLIDVRRCLSMLKKLNITVLGIIENMSFHICSKCNHKEYIFGLDGGHRLAKQNDMPLLGKVPIDYRISKQSDVGLPIVAHDPYGDIAKYYLDIALNVSISLASLPKKSSVRFPKIMLKKI</sequence>
<evidence type="ECO:0000256" key="6">
    <source>
        <dbReference type="ARBA" id="ARBA00024036"/>
    </source>
</evidence>
<evidence type="ECO:0000256" key="5">
    <source>
        <dbReference type="ARBA" id="ARBA00023014"/>
    </source>
</evidence>
<reference evidence="8 9" key="1">
    <citation type="journal article" date="2013" name="PLoS ONE">
        <title>Predicting the Proteins of Angomonas deanei, Strigomonas culicis and Their Respective Endosymbionts Reveals New Aspects of the Trypanosomatidae Family.</title>
        <authorList>
            <person name="Motta M.C."/>
            <person name="Martins A.C."/>
            <person name="de Souza S.S."/>
            <person name="Catta-Preta C.M."/>
            <person name="Silva R."/>
            <person name="Klein C.C."/>
            <person name="de Almeida L.G."/>
            <person name="de Lima Cunha O."/>
            <person name="Ciapina L.P."/>
            <person name="Brocchi M."/>
            <person name="Colabardini A.C."/>
            <person name="de Araujo Lima B."/>
            <person name="Machado C.R."/>
            <person name="de Almeida Soares C.M."/>
            <person name="Probst C.M."/>
            <person name="de Menezes C.B."/>
            <person name="Thompson C.E."/>
            <person name="Bartholomeu D.C."/>
            <person name="Gradia D.F."/>
            <person name="Pavoni D.P."/>
            <person name="Grisard E.C."/>
            <person name="Fantinatti-Garboggini F."/>
            <person name="Marchini F.K."/>
            <person name="Rodrigues-Luiz G.F."/>
            <person name="Wagner G."/>
            <person name="Goldman G.H."/>
            <person name="Fietto J.L."/>
            <person name="Elias M.C."/>
            <person name="Goldman M.H."/>
            <person name="Sagot M.F."/>
            <person name="Pereira M."/>
            <person name="Stoco P.H."/>
            <person name="de Mendonca-Neto R.P."/>
            <person name="Teixeira S.M."/>
            <person name="Maciel T.E."/>
            <person name="de Oliveira Mendes T.A."/>
            <person name="Urmenyi T.P."/>
            <person name="de Souza W."/>
            <person name="Schenkman S."/>
            <person name="de Vasconcelos A.T."/>
        </authorList>
    </citation>
    <scope>NUCLEOTIDE SEQUENCE [LARGE SCALE GENOMIC DNA]</scope>
</reference>
<dbReference type="OrthoDB" id="1741334at2759"/>
<evidence type="ECO:0000256" key="2">
    <source>
        <dbReference type="ARBA" id="ARBA00022741"/>
    </source>
</evidence>
<evidence type="ECO:0000313" key="7">
    <source>
        <dbReference type="EMBL" id="EPY24530.1"/>
    </source>
</evidence>
<accession>S9W9D6</accession>
<keyword evidence="3 8" id="KW-0067">ATP-binding</keyword>
<dbReference type="AlphaFoldDB" id="S9W9D6"/>
<keyword evidence="5" id="KW-0411">Iron-sulfur</keyword>
<dbReference type="InterPro" id="IPR019591">
    <property type="entry name" value="Mrp/NBP35_ATP-bd"/>
</dbReference>
<gene>
    <name evidence="8" type="ORF">STCU_00857</name>
    <name evidence="7" type="ORF">STCU_07134</name>
</gene>